<dbReference type="InterPro" id="IPR006976">
    <property type="entry name" value="VanZ-like"/>
</dbReference>
<dbReference type="EMBL" id="FNOK01000003">
    <property type="protein sequence ID" value="SDW45179.1"/>
    <property type="molecule type" value="Genomic_DNA"/>
</dbReference>
<name>A0A1H2TPK7_9PSEU</name>
<evidence type="ECO:0000259" key="2">
    <source>
        <dbReference type="Pfam" id="PF04892"/>
    </source>
</evidence>
<keyword evidence="1" id="KW-0812">Transmembrane</keyword>
<gene>
    <name evidence="3" type="ORF">SAMN05216215_1003157</name>
</gene>
<keyword evidence="1" id="KW-0472">Membrane</keyword>
<protein>
    <submittedName>
        <fullName evidence="3">VanZ like family protein</fullName>
    </submittedName>
</protein>
<keyword evidence="4" id="KW-1185">Reference proteome</keyword>
<sequence length="123" mass="12856">MLDHYRTRLTRIPFGVAVLASLLILFMPASGVPTAPPGTDKVVHFVLFAALAATGRIAGFPTSRLLPALVGYAIASEIMQGLLPIGRSCEVTDGLVDVAGAAAGWALISAARRVRRISDASSR</sequence>
<keyword evidence="1" id="KW-1133">Transmembrane helix</keyword>
<accession>A0A1H2TPK7</accession>
<reference evidence="4" key="1">
    <citation type="submission" date="2016-10" db="EMBL/GenBank/DDBJ databases">
        <authorList>
            <person name="Varghese N."/>
            <person name="Submissions S."/>
        </authorList>
    </citation>
    <scope>NUCLEOTIDE SEQUENCE [LARGE SCALE GENOMIC DNA]</scope>
    <source>
        <strain evidence="4">CGMCC 4.3530</strain>
    </source>
</reference>
<dbReference type="RefSeq" id="WP_093261423.1">
    <property type="nucleotide sequence ID" value="NZ_FNOK01000003.1"/>
</dbReference>
<organism evidence="3 4">
    <name type="scientific">Saccharopolyspora shandongensis</name>
    <dbReference type="NCBI Taxonomy" id="418495"/>
    <lineage>
        <taxon>Bacteria</taxon>
        <taxon>Bacillati</taxon>
        <taxon>Actinomycetota</taxon>
        <taxon>Actinomycetes</taxon>
        <taxon>Pseudonocardiales</taxon>
        <taxon>Pseudonocardiaceae</taxon>
        <taxon>Saccharopolyspora</taxon>
    </lineage>
</organism>
<dbReference type="OrthoDB" id="5194541at2"/>
<feature type="domain" description="VanZ-like" evidence="2">
    <location>
        <begin position="39"/>
        <end position="110"/>
    </location>
</feature>
<evidence type="ECO:0000256" key="1">
    <source>
        <dbReference type="SAM" id="Phobius"/>
    </source>
</evidence>
<proteinExistence type="predicted"/>
<dbReference type="AlphaFoldDB" id="A0A1H2TPK7"/>
<dbReference type="STRING" id="418495.SAMN05216215_1003157"/>
<dbReference type="Proteomes" id="UP000199529">
    <property type="component" value="Unassembled WGS sequence"/>
</dbReference>
<evidence type="ECO:0000313" key="3">
    <source>
        <dbReference type="EMBL" id="SDW45179.1"/>
    </source>
</evidence>
<feature type="transmembrane region" description="Helical" evidence="1">
    <location>
        <begin position="42"/>
        <end position="58"/>
    </location>
</feature>
<dbReference type="Pfam" id="PF04892">
    <property type="entry name" value="VanZ"/>
    <property type="match status" value="1"/>
</dbReference>
<evidence type="ECO:0000313" key="4">
    <source>
        <dbReference type="Proteomes" id="UP000199529"/>
    </source>
</evidence>
<feature type="transmembrane region" description="Helical" evidence="1">
    <location>
        <begin position="12"/>
        <end position="30"/>
    </location>
</feature>